<organism evidence="1 2">
    <name type="scientific">Brassica napus</name>
    <name type="common">Rape</name>
    <dbReference type="NCBI Taxonomy" id="3708"/>
    <lineage>
        <taxon>Eukaryota</taxon>
        <taxon>Viridiplantae</taxon>
        <taxon>Streptophyta</taxon>
        <taxon>Embryophyta</taxon>
        <taxon>Tracheophyta</taxon>
        <taxon>Spermatophyta</taxon>
        <taxon>Magnoliopsida</taxon>
        <taxon>eudicotyledons</taxon>
        <taxon>Gunneridae</taxon>
        <taxon>Pentapetalae</taxon>
        <taxon>rosids</taxon>
        <taxon>malvids</taxon>
        <taxon>Brassicales</taxon>
        <taxon>Brassicaceae</taxon>
        <taxon>Brassiceae</taxon>
        <taxon>Brassica</taxon>
    </lineage>
</organism>
<protein>
    <submittedName>
        <fullName evidence="1">BnaC01g30170D protein</fullName>
    </submittedName>
</protein>
<sequence length="12" mass="1380">MAMSMSQLPRDL</sequence>
<evidence type="ECO:0000313" key="2">
    <source>
        <dbReference type="Proteomes" id="UP000028999"/>
    </source>
</evidence>
<accession>A0A078IAU1</accession>
<evidence type="ECO:0000313" key="1">
    <source>
        <dbReference type="EMBL" id="CDY46353.1"/>
    </source>
</evidence>
<keyword evidence="2" id="KW-1185">Reference proteome</keyword>
<dbReference type="PaxDb" id="3708-A0A078IAU1"/>
<reference evidence="1 2" key="1">
    <citation type="journal article" date="2014" name="Science">
        <title>Plant genetics. Early allopolyploid evolution in the post-Neolithic Brassica napus oilseed genome.</title>
        <authorList>
            <person name="Chalhoub B."/>
            <person name="Denoeud F."/>
            <person name="Liu S."/>
            <person name="Parkin I.A."/>
            <person name="Tang H."/>
            <person name="Wang X."/>
            <person name="Chiquet J."/>
            <person name="Belcram H."/>
            <person name="Tong C."/>
            <person name="Samans B."/>
            <person name="Correa M."/>
            <person name="Da Silva C."/>
            <person name="Just J."/>
            <person name="Falentin C."/>
            <person name="Koh C.S."/>
            <person name="Le Clainche I."/>
            <person name="Bernard M."/>
            <person name="Bento P."/>
            <person name="Noel B."/>
            <person name="Labadie K."/>
            <person name="Alberti A."/>
            <person name="Charles M."/>
            <person name="Arnaud D."/>
            <person name="Guo H."/>
            <person name="Daviaud C."/>
            <person name="Alamery S."/>
            <person name="Jabbari K."/>
            <person name="Zhao M."/>
            <person name="Edger P.P."/>
            <person name="Chelaifa H."/>
            <person name="Tack D."/>
            <person name="Lassalle G."/>
            <person name="Mestiri I."/>
            <person name="Schnel N."/>
            <person name="Le Paslier M.C."/>
            <person name="Fan G."/>
            <person name="Renault V."/>
            <person name="Bayer P.E."/>
            <person name="Golicz A.A."/>
            <person name="Manoli S."/>
            <person name="Lee T.H."/>
            <person name="Thi V.H."/>
            <person name="Chalabi S."/>
            <person name="Hu Q."/>
            <person name="Fan C."/>
            <person name="Tollenaere R."/>
            <person name="Lu Y."/>
            <person name="Battail C."/>
            <person name="Shen J."/>
            <person name="Sidebottom C.H."/>
            <person name="Wang X."/>
            <person name="Canaguier A."/>
            <person name="Chauveau A."/>
            <person name="Berard A."/>
            <person name="Deniot G."/>
            <person name="Guan M."/>
            <person name="Liu Z."/>
            <person name="Sun F."/>
            <person name="Lim Y.P."/>
            <person name="Lyons E."/>
            <person name="Town C.D."/>
            <person name="Bancroft I."/>
            <person name="Wang X."/>
            <person name="Meng J."/>
            <person name="Ma J."/>
            <person name="Pires J.C."/>
            <person name="King G.J."/>
            <person name="Brunel D."/>
            <person name="Delourme R."/>
            <person name="Renard M."/>
            <person name="Aury J.M."/>
            <person name="Adams K.L."/>
            <person name="Batley J."/>
            <person name="Snowdon R.J."/>
            <person name="Tost J."/>
            <person name="Edwards D."/>
            <person name="Zhou Y."/>
            <person name="Hua W."/>
            <person name="Sharpe A.G."/>
            <person name="Paterson A.H."/>
            <person name="Guan C."/>
            <person name="Wincker P."/>
        </authorList>
    </citation>
    <scope>NUCLEOTIDE SEQUENCE [LARGE SCALE GENOMIC DNA]</scope>
    <source>
        <strain evidence="2">cv. Darmor-bzh</strain>
    </source>
</reference>
<proteinExistence type="predicted"/>
<gene>
    <name evidence="1" type="primary">BnaC01g30170D</name>
    <name evidence="1" type="ORF">GSBRNA2T00083775001</name>
</gene>
<dbReference type="Proteomes" id="UP000028999">
    <property type="component" value="Unassembled WGS sequence"/>
</dbReference>
<name>A0A078IAU1_BRANA</name>
<dbReference type="EMBL" id="LK032662">
    <property type="protein sequence ID" value="CDY46353.1"/>
    <property type="molecule type" value="Genomic_DNA"/>
</dbReference>